<keyword evidence="7" id="KW-0540">Nuclease</keyword>
<comment type="cofactor">
    <cofactor evidence="1">
        <name>a divalent metal cation</name>
        <dbReference type="ChEBI" id="CHEBI:60240"/>
    </cofactor>
</comment>
<dbReference type="InterPro" id="IPR045249">
    <property type="entry name" value="HARBI1-like"/>
</dbReference>
<dbReference type="InterPro" id="IPR026103">
    <property type="entry name" value="HARBI1_animal"/>
</dbReference>
<evidence type="ECO:0000256" key="6">
    <source>
        <dbReference type="ARBA" id="ARBA00022490"/>
    </source>
</evidence>
<evidence type="ECO:0000313" key="14">
    <source>
        <dbReference type="Ensembl" id="ENSCMIP00000003450.1"/>
    </source>
</evidence>
<proteinExistence type="inferred from homology"/>
<keyword evidence="6" id="KW-0963">Cytoplasm</keyword>
<comment type="similarity">
    <text evidence="4">Belongs to the HARBI1 family.</text>
</comment>
<evidence type="ECO:0000259" key="13">
    <source>
        <dbReference type="Pfam" id="PF13359"/>
    </source>
</evidence>
<dbReference type="AlphaFoldDB" id="A0A4W3GKT5"/>
<dbReference type="OMA" id="NYHSMNM"/>
<dbReference type="GO" id="GO:0005634">
    <property type="term" value="C:nucleus"/>
    <property type="evidence" value="ECO:0007669"/>
    <property type="project" value="UniProtKB-SubCell"/>
</dbReference>
<evidence type="ECO:0000313" key="15">
    <source>
        <dbReference type="Proteomes" id="UP000314986"/>
    </source>
</evidence>
<evidence type="ECO:0000256" key="5">
    <source>
        <dbReference type="ARBA" id="ARBA00015519"/>
    </source>
</evidence>
<reference evidence="15" key="2">
    <citation type="journal article" date="2007" name="PLoS Biol.">
        <title>Survey sequencing and comparative analysis of the elephant shark (Callorhinchus milii) genome.</title>
        <authorList>
            <person name="Venkatesh B."/>
            <person name="Kirkness E.F."/>
            <person name="Loh Y.H."/>
            <person name="Halpern A.L."/>
            <person name="Lee A.P."/>
            <person name="Johnson J."/>
            <person name="Dandona N."/>
            <person name="Viswanathan L.D."/>
            <person name="Tay A."/>
            <person name="Venter J.C."/>
            <person name="Strausberg R.L."/>
            <person name="Brenner S."/>
        </authorList>
    </citation>
    <scope>NUCLEOTIDE SEQUENCE [LARGE SCALE GENOMIC DNA]</scope>
</reference>
<comment type="function">
    <text evidence="12">Transposase-derived protein that may have nuclease activity. Does not have transposase activity.</text>
</comment>
<evidence type="ECO:0000256" key="10">
    <source>
        <dbReference type="ARBA" id="ARBA00023242"/>
    </source>
</evidence>
<dbReference type="InterPro" id="IPR027806">
    <property type="entry name" value="HARBI1_dom"/>
</dbReference>
<name>A0A4W3GKT5_CALMI</name>
<sequence length="327" mass="35295">MLHSTIYCARYDIISFCLRTLRLGRGLVTELCSTLHSDLETRSSNVTALPVAVIVTAALNFYASGSFQGPSGHLAGISQVSASHCIRKVTDAICSRADRYIRFPLCREGGGEAQRGFAGIAGFPGVRGAVECAHVAIRTPHLSPQAFYNRRGFYSLKVQVVAASDRTILHVDARCPGSSRDSFALGTSGLQRAFEGDGGPGDPACDGWLLGGRAYPLRPWLLTPVRRPVSAAERRYNEAHAATRAVAGQALTALKRRFRCLDRSGGAALQYAPHKAGSIVLACCALHNLALERGDWDGEDEPEENGLDDAHRSGLRVRQTLIANYFQ</sequence>
<dbReference type="GO" id="GO:0005737">
    <property type="term" value="C:cytoplasm"/>
    <property type="evidence" value="ECO:0007669"/>
    <property type="project" value="UniProtKB-SubCell"/>
</dbReference>
<keyword evidence="8" id="KW-0479">Metal-binding</keyword>
<dbReference type="GO" id="GO:0016787">
    <property type="term" value="F:hydrolase activity"/>
    <property type="evidence" value="ECO:0007669"/>
    <property type="project" value="UniProtKB-KW"/>
</dbReference>
<organism evidence="14 15">
    <name type="scientific">Callorhinchus milii</name>
    <name type="common">Ghost shark</name>
    <dbReference type="NCBI Taxonomy" id="7868"/>
    <lineage>
        <taxon>Eukaryota</taxon>
        <taxon>Metazoa</taxon>
        <taxon>Chordata</taxon>
        <taxon>Craniata</taxon>
        <taxon>Vertebrata</taxon>
        <taxon>Chondrichthyes</taxon>
        <taxon>Holocephali</taxon>
        <taxon>Chimaeriformes</taxon>
        <taxon>Callorhinchidae</taxon>
        <taxon>Callorhinchus</taxon>
    </lineage>
</organism>
<dbReference type="Proteomes" id="UP000314986">
    <property type="component" value="Unassembled WGS sequence"/>
</dbReference>
<evidence type="ECO:0000256" key="9">
    <source>
        <dbReference type="ARBA" id="ARBA00022801"/>
    </source>
</evidence>
<keyword evidence="15" id="KW-1185">Reference proteome</keyword>
<feature type="domain" description="DDE Tnp4" evidence="13">
    <location>
        <begin position="130"/>
        <end position="288"/>
    </location>
</feature>
<evidence type="ECO:0000256" key="4">
    <source>
        <dbReference type="ARBA" id="ARBA00006958"/>
    </source>
</evidence>
<evidence type="ECO:0000256" key="8">
    <source>
        <dbReference type="ARBA" id="ARBA00022723"/>
    </source>
</evidence>
<evidence type="ECO:0000256" key="11">
    <source>
        <dbReference type="ARBA" id="ARBA00030126"/>
    </source>
</evidence>
<dbReference type="Ensembl" id="ENSCMIT00000003583.1">
    <property type="protein sequence ID" value="ENSCMIP00000003450.1"/>
    <property type="gene ID" value="ENSCMIG00000002076.1"/>
</dbReference>
<evidence type="ECO:0000256" key="7">
    <source>
        <dbReference type="ARBA" id="ARBA00022722"/>
    </source>
</evidence>
<dbReference type="PANTHER" id="PTHR22930:SF275">
    <property type="entry name" value="NUCLEASE HARBI1-RELATED"/>
    <property type="match status" value="1"/>
</dbReference>
<keyword evidence="10" id="KW-0539">Nucleus</keyword>
<dbReference type="InParanoid" id="A0A4W3GKT5"/>
<reference evidence="14" key="5">
    <citation type="submission" date="2025-09" db="UniProtKB">
        <authorList>
            <consortium name="Ensembl"/>
        </authorList>
    </citation>
    <scope>IDENTIFICATION</scope>
</reference>
<dbReference type="PRINTS" id="PR02086">
    <property type="entry name" value="PUTNUCHARBI1"/>
</dbReference>
<reference evidence="15" key="1">
    <citation type="journal article" date="2006" name="Science">
        <title>Ancient noncoding elements conserved in the human genome.</title>
        <authorList>
            <person name="Venkatesh B."/>
            <person name="Kirkness E.F."/>
            <person name="Loh Y.H."/>
            <person name="Halpern A.L."/>
            <person name="Lee A.P."/>
            <person name="Johnson J."/>
            <person name="Dandona N."/>
            <person name="Viswanathan L.D."/>
            <person name="Tay A."/>
            <person name="Venter J.C."/>
            <person name="Strausberg R.L."/>
            <person name="Brenner S."/>
        </authorList>
    </citation>
    <scope>NUCLEOTIDE SEQUENCE [LARGE SCALE GENOMIC DNA]</scope>
</reference>
<evidence type="ECO:0000256" key="12">
    <source>
        <dbReference type="ARBA" id="ARBA00045850"/>
    </source>
</evidence>
<dbReference type="Pfam" id="PF13359">
    <property type="entry name" value="DDE_Tnp_4"/>
    <property type="match status" value="1"/>
</dbReference>
<reference evidence="15" key="3">
    <citation type="journal article" date="2014" name="Nature">
        <title>Elephant shark genome provides unique insights into gnathostome evolution.</title>
        <authorList>
            <consortium name="International Elephant Shark Genome Sequencing Consortium"/>
            <person name="Venkatesh B."/>
            <person name="Lee A.P."/>
            <person name="Ravi V."/>
            <person name="Maurya A.K."/>
            <person name="Lian M.M."/>
            <person name="Swann J.B."/>
            <person name="Ohta Y."/>
            <person name="Flajnik M.F."/>
            <person name="Sutoh Y."/>
            <person name="Kasahara M."/>
            <person name="Hoon S."/>
            <person name="Gangu V."/>
            <person name="Roy S.W."/>
            <person name="Irimia M."/>
            <person name="Korzh V."/>
            <person name="Kondrychyn I."/>
            <person name="Lim Z.W."/>
            <person name="Tay B.H."/>
            <person name="Tohari S."/>
            <person name="Kong K.W."/>
            <person name="Ho S."/>
            <person name="Lorente-Galdos B."/>
            <person name="Quilez J."/>
            <person name="Marques-Bonet T."/>
            <person name="Raney B.J."/>
            <person name="Ingham P.W."/>
            <person name="Tay A."/>
            <person name="Hillier L.W."/>
            <person name="Minx P."/>
            <person name="Boehm T."/>
            <person name="Wilson R.K."/>
            <person name="Brenner S."/>
            <person name="Warren W.C."/>
        </authorList>
    </citation>
    <scope>NUCLEOTIDE SEQUENCE [LARGE SCALE GENOMIC DNA]</scope>
</reference>
<evidence type="ECO:0000256" key="3">
    <source>
        <dbReference type="ARBA" id="ARBA00004496"/>
    </source>
</evidence>
<reference evidence="14" key="4">
    <citation type="submission" date="2025-08" db="UniProtKB">
        <authorList>
            <consortium name="Ensembl"/>
        </authorList>
    </citation>
    <scope>IDENTIFICATION</scope>
</reference>
<dbReference type="STRING" id="7868.ENSCMIP00000003450"/>
<comment type="subcellular location">
    <subcellularLocation>
        <location evidence="3">Cytoplasm</location>
    </subcellularLocation>
    <subcellularLocation>
        <location evidence="2">Nucleus</location>
    </subcellularLocation>
</comment>
<protein>
    <recommendedName>
        <fullName evidence="5">Putative nuclease HARBI1</fullName>
    </recommendedName>
    <alternativeName>
        <fullName evidence="11">Harbinger transposase-derived nuclease</fullName>
    </alternativeName>
</protein>
<dbReference type="GO" id="GO:0004518">
    <property type="term" value="F:nuclease activity"/>
    <property type="evidence" value="ECO:0007669"/>
    <property type="project" value="UniProtKB-KW"/>
</dbReference>
<keyword evidence="9" id="KW-0378">Hydrolase</keyword>
<dbReference type="GO" id="GO:0046872">
    <property type="term" value="F:metal ion binding"/>
    <property type="evidence" value="ECO:0007669"/>
    <property type="project" value="UniProtKB-KW"/>
</dbReference>
<accession>A0A4W3GKT5</accession>
<dbReference type="PANTHER" id="PTHR22930">
    <property type="match status" value="1"/>
</dbReference>
<dbReference type="GeneTree" id="ENSGT00940000154348"/>
<evidence type="ECO:0000256" key="2">
    <source>
        <dbReference type="ARBA" id="ARBA00004123"/>
    </source>
</evidence>
<evidence type="ECO:0000256" key="1">
    <source>
        <dbReference type="ARBA" id="ARBA00001968"/>
    </source>
</evidence>